<dbReference type="AlphaFoldDB" id="A0A1I4HU73"/>
<evidence type="ECO:0000313" key="6">
    <source>
        <dbReference type="EMBL" id="SFL45725.1"/>
    </source>
</evidence>
<dbReference type="Proteomes" id="UP000199006">
    <property type="component" value="Unassembled WGS sequence"/>
</dbReference>
<evidence type="ECO:0000256" key="3">
    <source>
        <dbReference type="ARBA" id="ARBA00022729"/>
    </source>
</evidence>
<protein>
    <submittedName>
        <fullName evidence="6">Peptide/nickel transport system substrate-binding protein</fullName>
    </submittedName>
</protein>
<keyword evidence="7" id="KW-1185">Reference proteome</keyword>
<evidence type="ECO:0000256" key="1">
    <source>
        <dbReference type="ARBA" id="ARBA00005695"/>
    </source>
</evidence>
<dbReference type="PANTHER" id="PTHR30290:SF9">
    <property type="entry name" value="OLIGOPEPTIDE-BINDING PROTEIN APPA"/>
    <property type="match status" value="1"/>
</dbReference>
<accession>A0A1I4HU73</accession>
<dbReference type="CDD" id="cd08500">
    <property type="entry name" value="PBP2_NikA_DppA_OppA_like_4"/>
    <property type="match status" value="1"/>
</dbReference>
<name>A0A1I4HU73_9FIRM</name>
<dbReference type="Gene3D" id="3.10.105.10">
    <property type="entry name" value="Dipeptide-binding Protein, Domain 3"/>
    <property type="match status" value="1"/>
</dbReference>
<evidence type="ECO:0000259" key="5">
    <source>
        <dbReference type="Pfam" id="PF00496"/>
    </source>
</evidence>
<dbReference type="SUPFAM" id="SSF53850">
    <property type="entry name" value="Periplasmic binding protein-like II"/>
    <property type="match status" value="1"/>
</dbReference>
<proteinExistence type="inferred from homology"/>
<dbReference type="Gene3D" id="3.40.190.10">
    <property type="entry name" value="Periplasmic binding protein-like II"/>
    <property type="match status" value="1"/>
</dbReference>
<sequence>MKKRIFIYLILFMLIFATLAAAQNISLQDPWYSKKEQGKYGGTLISTLTGDPKTFNILIAKETSSTDVLAGYIFEGLLTRNGVTTELEPELAKEWSISEDGKVYTLKLRRGVQWSDGVEFTADDVIFTFDLISDQQIPTSSRDVMLIDAEFPEYKKLDKYTVQFKLAKSFAPFLNNLTAPILPKHKLYSIWQAGDFNKVWGINTEPAEIVGTGPFKLKEYKPGERIIMVKNNLYWRKDPAGKTLPYLENWVRIIADNQETKSLLFEKGQTHFLAVRGIDYKRFASKADQNDFTLVNAGPNFGTDFLIFNLNPRNPKLKEQPWKLEWFNNIHFRKAIAYAFDKQTMISQAMAGQGTPQWSPVSSPNKVYLNQDVKKYPFNLEKARQELKAAKFYWDDSGKLYDQNDRRVEFNILTYAENNTIISLMNIIASDLRNLGMKINASPIEFNKLVSKLDNEWDFDTIIIGLTGGVEPHSGSNVWPSNGHLHMWNPRQKNPATEWEARIDELFRLGAAATSIKQRQKYYDEFQEIIAEKLPVIYTVVPNSIYAVRNNLKNTDITAYGGVIWNIYELYLED</sequence>
<evidence type="ECO:0000313" key="7">
    <source>
        <dbReference type="Proteomes" id="UP000199006"/>
    </source>
</evidence>
<feature type="signal peptide" evidence="4">
    <location>
        <begin position="1"/>
        <end position="22"/>
    </location>
</feature>
<dbReference type="RefSeq" id="WP_089860990.1">
    <property type="nucleotide sequence ID" value="NZ_FOTI01000013.1"/>
</dbReference>
<dbReference type="InterPro" id="IPR030678">
    <property type="entry name" value="Peptide/Ni-bd"/>
</dbReference>
<dbReference type="InterPro" id="IPR000914">
    <property type="entry name" value="SBP_5_dom"/>
</dbReference>
<dbReference type="Pfam" id="PF00496">
    <property type="entry name" value="SBP_bac_5"/>
    <property type="match status" value="1"/>
</dbReference>
<dbReference type="PIRSF" id="PIRSF002741">
    <property type="entry name" value="MppA"/>
    <property type="match status" value="1"/>
</dbReference>
<dbReference type="InterPro" id="IPR039424">
    <property type="entry name" value="SBP_5"/>
</dbReference>
<comment type="similarity">
    <text evidence="1">Belongs to the bacterial solute-binding protein 5 family.</text>
</comment>
<evidence type="ECO:0000256" key="2">
    <source>
        <dbReference type="ARBA" id="ARBA00022448"/>
    </source>
</evidence>
<dbReference type="GO" id="GO:0043190">
    <property type="term" value="C:ATP-binding cassette (ABC) transporter complex"/>
    <property type="evidence" value="ECO:0007669"/>
    <property type="project" value="InterPro"/>
</dbReference>
<dbReference type="EMBL" id="FOTI01000013">
    <property type="protein sequence ID" value="SFL45725.1"/>
    <property type="molecule type" value="Genomic_DNA"/>
</dbReference>
<evidence type="ECO:0000256" key="4">
    <source>
        <dbReference type="SAM" id="SignalP"/>
    </source>
</evidence>
<gene>
    <name evidence="6" type="ORF">SAMN02983006_01191</name>
</gene>
<keyword evidence="3 4" id="KW-0732">Signal</keyword>
<feature type="chain" id="PRO_5011515812" evidence="4">
    <location>
        <begin position="23"/>
        <end position="574"/>
    </location>
</feature>
<organism evidence="6 7">
    <name type="scientific">Halanaerobium salsuginis</name>
    <dbReference type="NCBI Taxonomy" id="29563"/>
    <lineage>
        <taxon>Bacteria</taxon>
        <taxon>Bacillati</taxon>
        <taxon>Bacillota</taxon>
        <taxon>Clostridia</taxon>
        <taxon>Halanaerobiales</taxon>
        <taxon>Halanaerobiaceae</taxon>
        <taxon>Halanaerobium</taxon>
    </lineage>
</organism>
<dbReference type="GO" id="GO:0042597">
    <property type="term" value="C:periplasmic space"/>
    <property type="evidence" value="ECO:0007669"/>
    <property type="project" value="UniProtKB-ARBA"/>
</dbReference>
<feature type="domain" description="Solute-binding protein family 5" evidence="5">
    <location>
        <begin position="86"/>
        <end position="474"/>
    </location>
</feature>
<keyword evidence="2" id="KW-0813">Transport</keyword>
<dbReference type="OrthoDB" id="9772924at2"/>
<reference evidence="6 7" key="1">
    <citation type="submission" date="2016-10" db="EMBL/GenBank/DDBJ databases">
        <authorList>
            <person name="de Groot N.N."/>
        </authorList>
    </citation>
    <scope>NUCLEOTIDE SEQUENCE [LARGE SCALE GENOMIC DNA]</scope>
    <source>
        <strain evidence="6 7">ATCC 51327</strain>
    </source>
</reference>
<dbReference type="GO" id="GO:0015833">
    <property type="term" value="P:peptide transport"/>
    <property type="evidence" value="ECO:0007669"/>
    <property type="project" value="TreeGrafter"/>
</dbReference>
<dbReference type="STRING" id="29563.SAMN02983006_01191"/>
<dbReference type="Gene3D" id="3.90.76.10">
    <property type="entry name" value="Dipeptide-binding Protein, Domain 1"/>
    <property type="match status" value="1"/>
</dbReference>
<dbReference type="GO" id="GO:1904680">
    <property type="term" value="F:peptide transmembrane transporter activity"/>
    <property type="evidence" value="ECO:0007669"/>
    <property type="project" value="TreeGrafter"/>
</dbReference>
<dbReference type="PANTHER" id="PTHR30290">
    <property type="entry name" value="PERIPLASMIC BINDING COMPONENT OF ABC TRANSPORTER"/>
    <property type="match status" value="1"/>
</dbReference>